<dbReference type="EMBL" id="MZGX01000002">
    <property type="protein sequence ID" value="OPX45978.1"/>
    <property type="molecule type" value="Genomic_DNA"/>
</dbReference>
<gene>
    <name evidence="9" type="primary">araQ_2</name>
    <name evidence="9" type="ORF">CLHUN_04530</name>
</gene>
<evidence type="ECO:0000256" key="7">
    <source>
        <dbReference type="RuleBase" id="RU363032"/>
    </source>
</evidence>
<dbReference type="PANTHER" id="PTHR43744:SF12">
    <property type="entry name" value="ABC TRANSPORTER PERMEASE PROTEIN MG189-RELATED"/>
    <property type="match status" value="1"/>
</dbReference>
<dbReference type="PANTHER" id="PTHR43744">
    <property type="entry name" value="ABC TRANSPORTER PERMEASE PROTEIN MG189-RELATED-RELATED"/>
    <property type="match status" value="1"/>
</dbReference>
<dbReference type="Pfam" id="PF00528">
    <property type="entry name" value="BPD_transp_1"/>
    <property type="match status" value="1"/>
</dbReference>
<dbReference type="OrthoDB" id="9793448at2"/>
<dbReference type="AlphaFoldDB" id="A0A1V4SPZ2"/>
<comment type="subcellular location">
    <subcellularLocation>
        <location evidence="1 7">Cell membrane</location>
        <topology evidence="1 7">Multi-pass membrane protein</topology>
    </subcellularLocation>
</comment>
<feature type="transmembrane region" description="Helical" evidence="7">
    <location>
        <begin position="184"/>
        <end position="206"/>
    </location>
</feature>
<dbReference type="InterPro" id="IPR035906">
    <property type="entry name" value="MetI-like_sf"/>
</dbReference>
<proteinExistence type="inferred from homology"/>
<dbReference type="RefSeq" id="WP_080062930.1">
    <property type="nucleotide sequence ID" value="NZ_MZGX01000002.1"/>
</dbReference>
<evidence type="ECO:0000256" key="6">
    <source>
        <dbReference type="ARBA" id="ARBA00023136"/>
    </source>
</evidence>
<comment type="caution">
    <text evidence="9">The sequence shown here is derived from an EMBL/GenBank/DDBJ whole genome shotgun (WGS) entry which is preliminary data.</text>
</comment>
<keyword evidence="3" id="KW-1003">Cell membrane</keyword>
<dbReference type="Gene3D" id="1.10.3720.10">
    <property type="entry name" value="MetI-like"/>
    <property type="match status" value="1"/>
</dbReference>
<evidence type="ECO:0000256" key="4">
    <source>
        <dbReference type="ARBA" id="ARBA00022692"/>
    </source>
</evidence>
<reference evidence="9 10" key="1">
    <citation type="submission" date="2017-03" db="EMBL/GenBank/DDBJ databases">
        <title>Genome sequence of Clostridium hungatei DSM 14427.</title>
        <authorList>
            <person name="Poehlein A."/>
            <person name="Daniel R."/>
        </authorList>
    </citation>
    <scope>NUCLEOTIDE SEQUENCE [LARGE SCALE GENOMIC DNA]</scope>
    <source>
        <strain evidence="9 10">DSM 14427</strain>
    </source>
</reference>
<evidence type="ECO:0000256" key="5">
    <source>
        <dbReference type="ARBA" id="ARBA00022989"/>
    </source>
</evidence>
<evidence type="ECO:0000256" key="2">
    <source>
        <dbReference type="ARBA" id="ARBA00022448"/>
    </source>
</evidence>
<dbReference type="CDD" id="cd06261">
    <property type="entry name" value="TM_PBP2"/>
    <property type="match status" value="1"/>
</dbReference>
<feature type="transmembrane region" description="Helical" evidence="7">
    <location>
        <begin position="76"/>
        <end position="97"/>
    </location>
</feature>
<sequence length="278" mass="31584">MKHKILKLVTQAIINLFMILFSITCIFPLIWMLYSSLKTQQEFSLDIISLPKVLHFDNFIAAIKIGKMHMFFGNSLFNSVVSVILIIIIGFVVAYFLSRYNFKLRNFIYIVFLFGMLVPVHSLLIPLFIQFKVLWLLDKRFTLILPYVAFGLPMAIFLFESFIKSTPVEIEEAAYLDGGSTSTIIFKIVFPVCRPVISTILILSFLNAWNEFPFALILLRKQSLKTLPIGLSNFNGAYTVNYPQLMAAMVIAVLPVIIIYLLSSKRIIEGMTAGSVKG</sequence>
<protein>
    <submittedName>
        <fullName evidence="9">L-arabinose transport system permease protein AraQ</fullName>
    </submittedName>
</protein>
<comment type="similarity">
    <text evidence="7">Belongs to the binding-protein-dependent transport system permease family.</text>
</comment>
<dbReference type="GO" id="GO:0005886">
    <property type="term" value="C:plasma membrane"/>
    <property type="evidence" value="ECO:0007669"/>
    <property type="project" value="UniProtKB-SubCell"/>
</dbReference>
<dbReference type="STRING" id="48256.CLHUN_04530"/>
<feature type="transmembrane region" description="Helical" evidence="7">
    <location>
        <begin position="141"/>
        <end position="163"/>
    </location>
</feature>
<dbReference type="GO" id="GO:0055085">
    <property type="term" value="P:transmembrane transport"/>
    <property type="evidence" value="ECO:0007669"/>
    <property type="project" value="InterPro"/>
</dbReference>
<keyword evidence="5 7" id="KW-1133">Transmembrane helix</keyword>
<evidence type="ECO:0000256" key="3">
    <source>
        <dbReference type="ARBA" id="ARBA00022475"/>
    </source>
</evidence>
<evidence type="ECO:0000259" key="8">
    <source>
        <dbReference type="PROSITE" id="PS50928"/>
    </source>
</evidence>
<evidence type="ECO:0000313" key="10">
    <source>
        <dbReference type="Proteomes" id="UP000191554"/>
    </source>
</evidence>
<dbReference type="SUPFAM" id="SSF161098">
    <property type="entry name" value="MetI-like"/>
    <property type="match status" value="1"/>
</dbReference>
<feature type="transmembrane region" description="Helical" evidence="7">
    <location>
        <begin position="109"/>
        <end position="129"/>
    </location>
</feature>
<dbReference type="PROSITE" id="PS50928">
    <property type="entry name" value="ABC_TM1"/>
    <property type="match status" value="1"/>
</dbReference>
<keyword evidence="4 7" id="KW-0812">Transmembrane</keyword>
<name>A0A1V4SPZ2_RUMHU</name>
<keyword evidence="6 7" id="KW-0472">Membrane</keyword>
<feature type="transmembrane region" description="Helical" evidence="7">
    <location>
        <begin position="12"/>
        <end position="34"/>
    </location>
</feature>
<dbReference type="Proteomes" id="UP000191554">
    <property type="component" value="Unassembled WGS sequence"/>
</dbReference>
<feature type="domain" description="ABC transmembrane type-1" evidence="8">
    <location>
        <begin position="72"/>
        <end position="263"/>
    </location>
</feature>
<evidence type="ECO:0000313" key="9">
    <source>
        <dbReference type="EMBL" id="OPX45978.1"/>
    </source>
</evidence>
<evidence type="ECO:0000256" key="1">
    <source>
        <dbReference type="ARBA" id="ARBA00004651"/>
    </source>
</evidence>
<keyword evidence="2 7" id="KW-0813">Transport</keyword>
<dbReference type="InterPro" id="IPR000515">
    <property type="entry name" value="MetI-like"/>
</dbReference>
<organism evidence="9 10">
    <name type="scientific">Ruminiclostridium hungatei</name>
    <name type="common">Clostridium hungatei</name>
    <dbReference type="NCBI Taxonomy" id="48256"/>
    <lineage>
        <taxon>Bacteria</taxon>
        <taxon>Bacillati</taxon>
        <taxon>Bacillota</taxon>
        <taxon>Clostridia</taxon>
        <taxon>Eubacteriales</taxon>
        <taxon>Oscillospiraceae</taxon>
        <taxon>Ruminiclostridium</taxon>
    </lineage>
</organism>
<accession>A0A1V4SPZ2</accession>
<keyword evidence="10" id="KW-1185">Reference proteome</keyword>
<feature type="transmembrane region" description="Helical" evidence="7">
    <location>
        <begin position="242"/>
        <end position="262"/>
    </location>
</feature>